<sequence>MTSMERPWKRAIVEAVEILALVAVVAGVFSLIGVGCPIRFVTGVSCPGCGMTRAWIELLQLHPLAALAYHPLFWLFPIAVIACVVPIQTKRGKVVRNAIVVFSLIALLTLWVVRLLNPCDLQLLGNIVGPGDVVNVGKPAWLQFLC</sequence>
<organism evidence="2 3">
    <name type="scientific">Candidatus Coprovicinus avistercoris</name>
    <dbReference type="NCBI Taxonomy" id="2840754"/>
    <lineage>
        <taxon>Bacteria</taxon>
        <taxon>Bacillati</taxon>
        <taxon>Actinomycetota</taxon>
        <taxon>Coriobacteriia</taxon>
        <taxon>Coriobacteriales</taxon>
        <taxon>Coriobacteriaceae</taxon>
        <taxon>Coriobacteriaceae incertae sedis</taxon>
        <taxon>Candidatus Coprovicinus</taxon>
    </lineage>
</organism>
<dbReference type="AlphaFoldDB" id="A0A9D1L5A0"/>
<feature type="transmembrane region" description="Helical" evidence="1">
    <location>
        <begin position="94"/>
        <end position="113"/>
    </location>
</feature>
<reference evidence="2" key="2">
    <citation type="journal article" date="2021" name="PeerJ">
        <title>Extensive microbial diversity within the chicken gut microbiome revealed by metagenomics and culture.</title>
        <authorList>
            <person name="Gilroy R."/>
            <person name="Ravi A."/>
            <person name="Getino M."/>
            <person name="Pursley I."/>
            <person name="Horton D.L."/>
            <person name="Alikhan N.F."/>
            <person name="Baker D."/>
            <person name="Gharbi K."/>
            <person name="Hall N."/>
            <person name="Watson M."/>
            <person name="Adriaenssens E.M."/>
            <person name="Foster-Nyarko E."/>
            <person name="Jarju S."/>
            <person name="Secka A."/>
            <person name="Antonio M."/>
            <person name="Oren A."/>
            <person name="Chaudhuri R.R."/>
            <person name="La Ragione R."/>
            <person name="Hildebrand F."/>
            <person name="Pallen M.J."/>
        </authorList>
    </citation>
    <scope>NUCLEOTIDE SEQUENCE</scope>
    <source>
        <strain evidence="2">ChiHjej12B11-29160</strain>
    </source>
</reference>
<dbReference type="Pfam" id="PF10825">
    <property type="entry name" value="DUF2752"/>
    <property type="match status" value="1"/>
</dbReference>
<evidence type="ECO:0000313" key="3">
    <source>
        <dbReference type="Proteomes" id="UP000824078"/>
    </source>
</evidence>
<comment type="caution">
    <text evidence="2">The sequence shown here is derived from an EMBL/GenBank/DDBJ whole genome shotgun (WGS) entry which is preliminary data.</text>
</comment>
<dbReference type="Proteomes" id="UP000824078">
    <property type="component" value="Unassembled WGS sequence"/>
</dbReference>
<keyword evidence="1" id="KW-1133">Transmembrane helix</keyword>
<evidence type="ECO:0000256" key="1">
    <source>
        <dbReference type="SAM" id="Phobius"/>
    </source>
</evidence>
<protein>
    <submittedName>
        <fullName evidence="2">DUF2752 domain-containing protein</fullName>
    </submittedName>
</protein>
<evidence type="ECO:0000313" key="2">
    <source>
        <dbReference type="EMBL" id="HIU23872.1"/>
    </source>
</evidence>
<reference evidence="2" key="1">
    <citation type="submission" date="2020-10" db="EMBL/GenBank/DDBJ databases">
        <authorList>
            <person name="Gilroy R."/>
        </authorList>
    </citation>
    <scope>NUCLEOTIDE SEQUENCE</scope>
    <source>
        <strain evidence="2">ChiHjej12B11-29160</strain>
    </source>
</reference>
<gene>
    <name evidence="2" type="ORF">IAD17_03000</name>
</gene>
<accession>A0A9D1L5A0</accession>
<name>A0A9D1L5A0_9ACTN</name>
<keyword evidence="1" id="KW-0812">Transmembrane</keyword>
<keyword evidence="1" id="KW-0472">Membrane</keyword>
<feature type="transmembrane region" description="Helical" evidence="1">
    <location>
        <begin position="12"/>
        <end position="32"/>
    </location>
</feature>
<dbReference type="InterPro" id="IPR021215">
    <property type="entry name" value="DUF2752"/>
</dbReference>
<feature type="transmembrane region" description="Helical" evidence="1">
    <location>
        <begin position="67"/>
        <end position="87"/>
    </location>
</feature>
<dbReference type="EMBL" id="DVMQ01000011">
    <property type="protein sequence ID" value="HIU23872.1"/>
    <property type="molecule type" value="Genomic_DNA"/>
</dbReference>
<proteinExistence type="predicted"/>